<reference evidence="2 3" key="2">
    <citation type="journal article" date="2013" name="PLoS Genet.">
        <title>Comparative genome structure, secondary metabolite, and effector coding capacity across Cochliobolus pathogens.</title>
        <authorList>
            <person name="Condon B.J."/>
            <person name="Leng Y."/>
            <person name="Wu D."/>
            <person name="Bushley K.E."/>
            <person name="Ohm R.A."/>
            <person name="Otillar R."/>
            <person name="Martin J."/>
            <person name="Schackwitz W."/>
            <person name="Grimwood J."/>
            <person name="MohdZainudin N."/>
            <person name="Xue C."/>
            <person name="Wang R."/>
            <person name="Manning V.A."/>
            <person name="Dhillon B."/>
            <person name="Tu Z.J."/>
            <person name="Steffenson B.J."/>
            <person name="Salamov A."/>
            <person name="Sun H."/>
            <person name="Lowry S."/>
            <person name="LaButti K."/>
            <person name="Han J."/>
            <person name="Copeland A."/>
            <person name="Lindquist E."/>
            <person name="Barry K."/>
            <person name="Schmutz J."/>
            <person name="Baker S.E."/>
            <person name="Ciuffetti L.M."/>
            <person name="Grigoriev I.V."/>
            <person name="Zhong S."/>
            <person name="Turgeon B.G."/>
        </authorList>
    </citation>
    <scope>NUCLEOTIDE SEQUENCE [LARGE SCALE GENOMIC DNA]</scope>
    <source>
        <strain evidence="3">28A</strain>
    </source>
</reference>
<proteinExistence type="predicted"/>
<dbReference type="RefSeq" id="XP_008020056.1">
    <property type="nucleotide sequence ID" value="XM_008021865.1"/>
</dbReference>
<dbReference type="GeneID" id="19401883"/>
<sequence>MMWQPVSWKHRLPQSETCIVGPEKAALPTAECSTAVETFTALNNICNYDMCNIGYTATKGCRGFLSLVLGDITASSFGASMACGSLLATRLAAGYRRNTRPIMRHIWKQCSPKGMLHWFPPKPPELAVIFEDMFFKSTIEKRGPLGGQR</sequence>
<dbReference type="HOGENOM" id="CLU_1750814_0_0_1"/>
<keyword evidence="1" id="KW-0472">Membrane</keyword>
<gene>
    <name evidence="2" type="ORF">SETTUDRAFT_18199</name>
</gene>
<evidence type="ECO:0000256" key="1">
    <source>
        <dbReference type="SAM" id="Phobius"/>
    </source>
</evidence>
<reference evidence="2 3" key="1">
    <citation type="journal article" date="2012" name="PLoS Pathog.">
        <title>Diverse lifestyles and strategies of plant pathogenesis encoded in the genomes of eighteen Dothideomycetes fungi.</title>
        <authorList>
            <person name="Ohm R.A."/>
            <person name="Feau N."/>
            <person name="Henrissat B."/>
            <person name="Schoch C.L."/>
            <person name="Horwitz B.A."/>
            <person name="Barry K.W."/>
            <person name="Condon B.J."/>
            <person name="Copeland A.C."/>
            <person name="Dhillon B."/>
            <person name="Glaser F."/>
            <person name="Hesse C.N."/>
            <person name="Kosti I."/>
            <person name="LaButti K."/>
            <person name="Lindquist E.A."/>
            <person name="Lucas S."/>
            <person name="Salamov A.A."/>
            <person name="Bradshaw R.E."/>
            <person name="Ciuffetti L."/>
            <person name="Hamelin R.C."/>
            <person name="Kema G.H.J."/>
            <person name="Lawrence C."/>
            <person name="Scott J.A."/>
            <person name="Spatafora J.W."/>
            <person name="Turgeon B.G."/>
            <person name="de Wit P.J.G.M."/>
            <person name="Zhong S."/>
            <person name="Goodwin S.B."/>
            <person name="Grigoriev I.V."/>
        </authorList>
    </citation>
    <scope>NUCLEOTIDE SEQUENCE [LARGE SCALE GENOMIC DNA]</scope>
    <source>
        <strain evidence="3">28A</strain>
    </source>
</reference>
<organism evidence="2 3">
    <name type="scientific">Exserohilum turcicum (strain 28A)</name>
    <name type="common">Northern leaf blight fungus</name>
    <name type="synonym">Setosphaeria turcica</name>
    <dbReference type="NCBI Taxonomy" id="671987"/>
    <lineage>
        <taxon>Eukaryota</taxon>
        <taxon>Fungi</taxon>
        <taxon>Dikarya</taxon>
        <taxon>Ascomycota</taxon>
        <taxon>Pezizomycotina</taxon>
        <taxon>Dothideomycetes</taxon>
        <taxon>Pleosporomycetidae</taxon>
        <taxon>Pleosporales</taxon>
        <taxon>Pleosporineae</taxon>
        <taxon>Pleosporaceae</taxon>
        <taxon>Exserohilum</taxon>
    </lineage>
</organism>
<feature type="transmembrane region" description="Helical" evidence="1">
    <location>
        <begin position="72"/>
        <end position="93"/>
    </location>
</feature>
<name>R0J442_EXST2</name>
<dbReference type="Proteomes" id="UP000016935">
    <property type="component" value="Unassembled WGS sequence"/>
</dbReference>
<dbReference type="AlphaFoldDB" id="R0J442"/>
<evidence type="ECO:0000313" key="2">
    <source>
        <dbReference type="EMBL" id="EOA91516.1"/>
    </source>
</evidence>
<keyword evidence="3" id="KW-1185">Reference proteome</keyword>
<evidence type="ECO:0000313" key="3">
    <source>
        <dbReference type="Proteomes" id="UP000016935"/>
    </source>
</evidence>
<keyword evidence="1" id="KW-1133">Transmembrane helix</keyword>
<protein>
    <submittedName>
        <fullName evidence="2">Uncharacterized protein</fullName>
    </submittedName>
</protein>
<dbReference type="EMBL" id="KB908481">
    <property type="protein sequence ID" value="EOA91516.1"/>
    <property type="molecule type" value="Genomic_DNA"/>
</dbReference>
<accession>R0J442</accession>
<keyword evidence="1" id="KW-0812">Transmembrane</keyword>